<reference key="1">
    <citation type="submission" date="2010-11" db="EMBL/GenBank/DDBJ databases">
        <title>The complete genome of chromosome of Calditerrivibrio nitroreducens DSM 19672.</title>
        <authorList>
            <consortium name="US DOE Joint Genome Institute (JGI-PGF)"/>
            <person name="Lucas S."/>
            <person name="Copeland A."/>
            <person name="Lapidus A."/>
            <person name="Bruce D."/>
            <person name="Goodwin L."/>
            <person name="Pitluck S."/>
            <person name="Kyrpides N."/>
            <person name="Mavromatis K."/>
            <person name="Ivanova N."/>
            <person name="Mikhailova N."/>
            <person name="Zeytun A."/>
            <person name="Brettin T."/>
            <person name="Detter J.C."/>
            <person name="Tapia R."/>
            <person name="Han C."/>
            <person name="Land M."/>
            <person name="Hauser L."/>
            <person name="Markowitz V."/>
            <person name="Cheng J.-F."/>
            <person name="Hugenholtz P."/>
            <person name="Woyke T."/>
            <person name="Wu D."/>
            <person name="Spring S."/>
            <person name="Schroeder M."/>
            <person name="Brambilla E."/>
            <person name="Klenk H.-P."/>
            <person name="Eisen J.A."/>
        </authorList>
    </citation>
    <scope>NUCLEOTIDE SEQUENCE [LARGE SCALE GENOMIC DNA]</scope>
    <source>
        <strain>DSM 19672</strain>
    </source>
</reference>
<dbReference type="GO" id="GO:0005829">
    <property type="term" value="C:cytosol"/>
    <property type="evidence" value="ECO:0007669"/>
    <property type="project" value="TreeGrafter"/>
</dbReference>
<dbReference type="Gene3D" id="2.40.50.180">
    <property type="entry name" value="CheA-289, Domain 4"/>
    <property type="match status" value="1"/>
</dbReference>
<dbReference type="FunFam" id="2.40.50.180:FF:000002">
    <property type="entry name" value="Chemotaxis protein CheW"/>
    <property type="match status" value="1"/>
</dbReference>
<dbReference type="SMART" id="SM00260">
    <property type="entry name" value="CheW"/>
    <property type="match status" value="1"/>
</dbReference>
<dbReference type="InterPro" id="IPR036061">
    <property type="entry name" value="CheW-like_dom_sf"/>
</dbReference>
<dbReference type="RefSeq" id="WP_013451117.1">
    <property type="nucleotide sequence ID" value="NC_014758.1"/>
</dbReference>
<dbReference type="PANTHER" id="PTHR22617">
    <property type="entry name" value="CHEMOTAXIS SENSOR HISTIDINE KINASE-RELATED"/>
    <property type="match status" value="1"/>
</dbReference>
<organism evidence="6 7">
    <name type="scientific">Calditerrivibrio nitroreducens (strain DSM 19672 / NBRC 101217 / Yu37-1)</name>
    <dbReference type="NCBI Taxonomy" id="768670"/>
    <lineage>
        <taxon>Bacteria</taxon>
        <taxon>Pseudomonadati</taxon>
        <taxon>Deferribacterota</taxon>
        <taxon>Deferribacteres</taxon>
        <taxon>Deferribacterales</taxon>
        <taxon>Calditerrivibrionaceae</taxon>
    </lineage>
</organism>
<dbReference type="Proteomes" id="UP000007039">
    <property type="component" value="Chromosome"/>
</dbReference>
<sequence>MAVQQYVSFNLASEKYAVDIMYIEEIIRMMEVTHVPRAPEFIEGIINIRGKVIPVVDLKKKLNIGSFSHDNNTRIIIVNIRNKKVGFIVDSVNEVMRIDDNLIDEAPAVTLSMDRSYIKGVAKTNQGLIIIIDIGKVFSSGEENQLYGF</sequence>
<dbReference type="GO" id="GO:0007165">
    <property type="term" value="P:signal transduction"/>
    <property type="evidence" value="ECO:0007669"/>
    <property type="project" value="InterPro"/>
</dbReference>
<feature type="domain" description="CheW-like" evidence="5">
    <location>
        <begin position="3"/>
        <end position="143"/>
    </location>
</feature>
<dbReference type="CDD" id="cd00732">
    <property type="entry name" value="CheW"/>
    <property type="match status" value="1"/>
</dbReference>
<comment type="subcellular location">
    <subcellularLocation>
        <location evidence="1">Cytoplasm</location>
    </subcellularLocation>
</comment>
<dbReference type="PROSITE" id="PS50851">
    <property type="entry name" value="CHEW"/>
    <property type="match status" value="1"/>
</dbReference>
<dbReference type="OrthoDB" id="9794382at2"/>
<evidence type="ECO:0000313" key="7">
    <source>
        <dbReference type="Proteomes" id="UP000007039"/>
    </source>
</evidence>
<dbReference type="HOGENOM" id="CLU_048995_3_1_0"/>
<keyword evidence="4" id="KW-0145">Chemotaxis</keyword>
<evidence type="ECO:0000259" key="5">
    <source>
        <dbReference type="PROSITE" id="PS50851"/>
    </source>
</evidence>
<dbReference type="KEGG" id="cni:Calni_0993"/>
<evidence type="ECO:0000256" key="4">
    <source>
        <dbReference type="ARBA" id="ARBA00022500"/>
    </source>
</evidence>
<name>E4THX4_CALNY</name>
<proteinExistence type="predicted"/>
<dbReference type="AlphaFoldDB" id="E4THX4"/>
<evidence type="ECO:0000313" key="6">
    <source>
        <dbReference type="EMBL" id="ADR18904.1"/>
    </source>
</evidence>
<reference evidence="6 7" key="2">
    <citation type="journal article" date="2011" name="Stand. Genomic Sci.">
        <title>Complete genome sequence of Calditerrivibrio nitroreducens type strain (Yu37-1).</title>
        <authorList>
            <person name="Pitluck S."/>
            <person name="Sikorski J."/>
            <person name="Zeytun A."/>
            <person name="Lapidus A."/>
            <person name="Nolan M."/>
            <person name="Lucas S."/>
            <person name="Hammon N."/>
            <person name="Deshpande S."/>
            <person name="Cheng J.F."/>
            <person name="Tapia R."/>
            <person name="Han C."/>
            <person name="Goodwin L."/>
            <person name="Liolios K."/>
            <person name="Pagani I."/>
            <person name="Ivanova N."/>
            <person name="Mavromatis K."/>
            <person name="Pati A."/>
            <person name="Chen A."/>
            <person name="Palaniappan K."/>
            <person name="Hauser L."/>
            <person name="Chang Y.J."/>
            <person name="Jeffries C.D."/>
            <person name="Detter J.C."/>
            <person name="Brambilla E."/>
            <person name="Djao O.D."/>
            <person name="Rohde M."/>
            <person name="Spring S."/>
            <person name="Goker M."/>
            <person name="Woyke T."/>
            <person name="Bristow J."/>
            <person name="Eisen J.A."/>
            <person name="Markowitz V."/>
            <person name="Hugenholtz P."/>
            <person name="Kyrpides N.C."/>
            <person name="Klenk H.P."/>
            <person name="Land M."/>
        </authorList>
    </citation>
    <scope>NUCLEOTIDE SEQUENCE [LARGE SCALE GENOMIC DNA]</scope>
    <source>
        <strain evidence="7">DSM 19672 / NBRC 101217 / Yu37-1</strain>
    </source>
</reference>
<dbReference type="STRING" id="768670.Calni_0993"/>
<dbReference type="GO" id="GO:0006935">
    <property type="term" value="P:chemotaxis"/>
    <property type="evidence" value="ECO:0007669"/>
    <property type="project" value="UniProtKB-KW"/>
</dbReference>
<evidence type="ECO:0000256" key="1">
    <source>
        <dbReference type="ARBA" id="ARBA00004496"/>
    </source>
</evidence>
<evidence type="ECO:0000256" key="3">
    <source>
        <dbReference type="ARBA" id="ARBA00022490"/>
    </source>
</evidence>
<dbReference type="Gene3D" id="2.30.30.40">
    <property type="entry name" value="SH3 Domains"/>
    <property type="match status" value="1"/>
</dbReference>
<dbReference type="InterPro" id="IPR039315">
    <property type="entry name" value="CheW"/>
</dbReference>
<dbReference type="Pfam" id="PF01584">
    <property type="entry name" value="CheW"/>
    <property type="match status" value="1"/>
</dbReference>
<keyword evidence="7" id="KW-1185">Reference proteome</keyword>
<dbReference type="eggNOG" id="COG0835">
    <property type="taxonomic scope" value="Bacteria"/>
</dbReference>
<dbReference type="EMBL" id="CP002347">
    <property type="protein sequence ID" value="ADR18904.1"/>
    <property type="molecule type" value="Genomic_DNA"/>
</dbReference>
<evidence type="ECO:0000256" key="2">
    <source>
        <dbReference type="ARBA" id="ARBA00021483"/>
    </source>
</evidence>
<keyword evidence="3" id="KW-0963">Cytoplasm</keyword>
<dbReference type="InterPro" id="IPR002545">
    <property type="entry name" value="CheW-lke_dom"/>
</dbReference>
<protein>
    <recommendedName>
        <fullName evidence="2">Chemotaxis protein CheW</fullName>
    </recommendedName>
</protein>
<accession>E4THX4</accession>
<dbReference type="SUPFAM" id="SSF50341">
    <property type="entry name" value="CheW-like"/>
    <property type="match status" value="1"/>
</dbReference>
<gene>
    <name evidence="6" type="ordered locus">Calni_0993</name>
</gene>
<dbReference type="PANTHER" id="PTHR22617:SF23">
    <property type="entry name" value="CHEMOTAXIS PROTEIN CHEW"/>
    <property type="match status" value="1"/>
</dbReference>